<dbReference type="Gene3D" id="3.30.70.360">
    <property type="match status" value="1"/>
</dbReference>
<gene>
    <name evidence="8" type="ORF">CWI75_08215</name>
</gene>
<evidence type="ECO:0000256" key="6">
    <source>
        <dbReference type="SAM" id="SignalP"/>
    </source>
</evidence>
<dbReference type="Pfam" id="PF01546">
    <property type="entry name" value="Peptidase_M20"/>
    <property type="match status" value="1"/>
</dbReference>
<evidence type="ECO:0000256" key="2">
    <source>
        <dbReference type="ARBA" id="ARBA00022723"/>
    </source>
</evidence>
<protein>
    <submittedName>
        <fullName evidence="8">Peptidase M20</fullName>
    </submittedName>
</protein>
<dbReference type="RefSeq" id="WP_101520968.1">
    <property type="nucleotide sequence ID" value="NZ_PKLZ01000003.1"/>
</dbReference>
<keyword evidence="6" id="KW-0732">Signal</keyword>
<dbReference type="Pfam" id="PF07687">
    <property type="entry name" value="M20_dimer"/>
    <property type="match status" value="1"/>
</dbReference>
<dbReference type="EMBL" id="PKLZ01000003">
    <property type="protein sequence ID" value="PLW83368.1"/>
    <property type="molecule type" value="Genomic_DNA"/>
</dbReference>
<feature type="domain" description="Peptidase M20 dimerisation" evidence="7">
    <location>
        <begin position="213"/>
        <end position="333"/>
    </location>
</feature>
<evidence type="ECO:0000313" key="8">
    <source>
        <dbReference type="EMBL" id="PLW83368.1"/>
    </source>
</evidence>
<dbReference type="InterPro" id="IPR001261">
    <property type="entry name" value="ArgE/DapE_CS"/>
</dbReference>
<dbReference type="SUPFAM" id="SSF53187">
    <property type="entry name" value="Zn-dependent exopeptidases"/>
    <property type="match status" value="1"/>
</dbReference>
<dbReference type="PANTHER" id="PTHR43808">
    <property type="entry name" value="ACETYLORNITHINE DEACETYLASE"/>
    <property type="match status" value="1"/>
</dbReference>
<comment type="caution">
    <text evidence="8">The sequence shown here is derived from an EMBL/GenBank/DDBJ whole genome shotgun (WGS) entry which is preliminary data.</text>
</comment>
<dbReference type="Proteomes" id="UP000234845">
    <property type="component" value="Unassembled WGS sequence"/>
</dbReference>
<evidence type="ECO:0000313" key="9">
    <source>
        <dbReference type="Proteomes" id="UP000234845"/>
    </source>
</evidence>
<dbReference type="PROSITE" id="PS00759">
    <property type="entry name" value="ARGE_DAPE_CPG2_2"/>
    <property type="match status" value="1"/>
</dbReference>
<keyword evidence="3" id="KW-0378">Hydrolase</keyword>
<reference evidence="9" key="1">
    <citation type="submission" date="2017-11" db="EMBL/GenBank/DDBJ databases">
        <title>The draft genome sequence of Chromatocurvus sp. F02.</title>
        <authorList>
            <person name="Du Z.-J."/>
            <person name="Chang Y.-Q."/>
        </authorList>
    </citation>
    <scope>NUCLEOTIDE SEQUENCE [LARGE SCALE GENOMIC DNA]</scope>
    <source>
        <strain evidence="9">F02</strain>
    </source>
</reference>
<accession>A0A2N5Y4Q7</accession>
<sequence length="442" mass="46966">MNRHFRILGLIFATLACTVRADISATESRMLAFIEASNPAALELLIESVNINSGTMNLEGVRETGELLRARFEQLGFQTEWQDGAAFQRAGHLVARHAGADAGPKLLLIGHLDTVFEPDSPFQHFTLLGESVASGPGIADMKGGNVIMLQALAALREVGALEQLDITVVLTGDEELSGHPLALSKKALVDAAIYADIAIGFENGDGDYRTANISRRGSSGWVLRVQGTPSHSSQVFREDIGPGAIFEAARILHGFQGDAVLRGEEYLTFNPGRIVGGTTITDSQVDNAGTAFGKSNVVAESAFVDGDIRAISAEQLSRAQRRMAQIVAANHPHTSATIEFDEGYPPMAPTDGNRQLLNLYSAISEDLGFGPVVAVNPLRAGAADVSFAADHVEMAIDGLGMSGSEGHTVNERGNLDSLPLQAKRAAVLMYRLAQATVTQPVK</sequence>
<dbReference type="Gene3D" id="3.40.630.10">
    <property type="entry name" value="Zn peptidases"/>
    <property type="match status" value="1"/>
</dbReference>
<evidence type="ECO:0000256" key="3">
    <source>
        <dbReference type="ARBA" id="ARBA00022801"/>
    </source>
</evidence>
<name>A0A2N5Y4Q7_9GAMM</name>
<dbReference type="PROSITE" id="PS51257">
    <property type="entry name" value="PROKAR_LIPOPROTEIN"/>
    <property type="match status" value="1"/>
</dbReference>
<feature type="chain" id="PRO_5014866113" evidence="6">
    <location>
        <begin position="22"/>
        <end position="442"/>
    </location>
</feature>
<dbReference type="GO" id="GO:0046872">
    <property type="term" value="F:metal ion binding"/>
    <property type="evidence" value="ECO:0007669"/>
    <property type="project" value="UniProtKB-KW"/>
</dbReference>
<dbReference type="AlphaFoldDB" id="A0A2N5Y4Q7"/>
<evidence type="ECO:0000259" key="7">
    <source>
        <dbReference type="Pfam" id="PF07687"/>
    </source>
</evidence>
<organism evidence="8 9">
    <name type="scientific">Kineobactrum sediminis</name>
    <dbReference type="NCBI Taxonomy" id="1905677"/>
    <lineage>
        <taxon>Bacteria</taxon>
        <taxon>Pseudomonadati</taxon>
        <taxon>Pseudomonadota</taxon>
        <taxon>Gammaproteobacteria</taxon>
        <taxon>Cellvibrionales</taxon>
        <taxon>Halieaceae</taxon>
        <taxon>Kineobactrum</taxon>
    </lineage>
</organism>
<dbReference type="InterPro" id="IPR002933">
    <property type="entry name" value="Peptidase_M20"/>
</dbReference>
<dbReference type="PANTHER" id="PTHR43808:SF32">
    <property type="entry name" value="ARGE_DAPE-RELATED DEACYLASE"/>
    <property type="match status" value="1"/>
</dbReference>
<dbReference type="GO" id="GO:0016787">
    <property type="term" value="F:hydrolase activity"/>
    <property type="evidence" value="ECO:0007669"/>
    <property type="project" value="UniProtKB-KW"/>
</dbReference>
<evidence type="ECO:0000256" key="5">
    <source>
        <dbReference type="ARBA" id="ARBA00023285"/>
    </source>
</evidence>
<keyword evidence="2" id="KW-0479">Metal-binding</keyword>
<feature type="signal peptide" evidence="6">
    <location>
        <begin position="1"/>
        <end position="21"/>
    </location>
</feature>
<dbReference type="InterPro" id="IPR011650">
    <property type="entry name" value="Peptidase_M20_dimer"/>
</dbReference>
<keyword evidence="4" id="KW-0862">Zinc</keyword>
<dbReference type="InterPro" id="IPR036264">
    <property type="entry name" value="Bact_exopeptidase_dim_dom"/>
</dbReference>
<proteinExistence type="predicted"/>
<evidence type="ECO:0000256" key="1">
    <source>
        <dbReference type="ARBA" id="ARBA00001947"/>
    </source>
</evidence>
<evidence type="ECO:0000256" key="4">
    <source>
        <dbReference type="ARBA" id="ARBA00022833"/>
    </source>
</evidence>
<comment type="cofactor">
    <cofactor evidence="1">
        <name>Zn(2+)</name>
        <dbReference type="ChEBI" id="CHEBI:29105"/>
    </cofactor>
</comment>
<dbReference type="PROSITE" id="PS00758">
    <property type="entry name" value="ARGE_DAPE_CPG2_1"/>
    <property type="match status" value="1"/>
</dbReference>
<keyword evidence="9" id="KW-1185">Reference proteome</keyword>
<keyword evidence="5" id="KW-0170">Cobalt</keyword>
<dbReference type="SUPFAM" id="SSF55031">
    <property type="entry name" value="Bacterial exopeptidase dimerisation domain"/>
    <property type="match status" value="1"/>
</dbReference>
<dbReference type="OrthoDB" id="9776600at2"/>
<dbReference type="InterPro" id="IPR050072">
    <property type="entry name" value="Peptidase_M20A"/>
</dbReference>